<dbReference type="GO" id="GO:0006747">
    <property type="term" value="P:FAD biosynthetic process"/>
    <property type="evidence" value="ECO:0007669"/>
    <property type="project" value="UniProtKB-UniRule"/>
</dbReference>
<dbReference type="EC" id="2.7.1.26" evidence="14"/>
<keyword evidence="10 14" id="KW-0067">ATP-binding</keyword>
<proteinExistence type="inferred from homology"/>
<evidence type="ECO:0000313" key="16">
    <source>
        <dbReference type="EMBL" id="HHS62093.1"/>
    </source>
</evidence>
<dbReference type="SMART" id="SM00904">
    <property type="entry name" value="Flavokinase"/>
    <property type="match status" value="1"/>
</dbReference>
<dbReference type="Gene3D" id="3.40.50.620">
    <property type="entry name" value="HUPs"/>
    <property type="match status" value="1"/>
</dbReference>
<dbReference type="Pfam" id="PF01687">
    <property type="entry name" value="Flavokinase"/>
    <property type="match status" value="1"/>
</dbReference>
<dbReference type="GO" id="GO:0009231">
    <property type="term" value="P:riboflavin biosynthetic process"/>
    <property type="evidence" value="ECO:0007669"/>
    <property type="project" value="InterPro"/>
</dbReference>
<comment type="pathway">
    <text evidence="1 14">Cofactor biosynthesis; FAD biosynthesis; FAD from FMN: step 1/1.</text>
</comment>
<evidence type="ECO:0000256" key="9">
    <source>
        <dbReference type="ARBA" id="ARBA00022827"/>
    </source>
</evidence>
<reference evidence="16" key="1">
    <citation type="journal article" date="2020" name="mSystems">
        <title>Genome- and Community-Level Interaction Insights into Carbon Utilization and Element Cycling Functions of Hydrothermarchaeota in Hydrothermal Sediment.</title>
        <authorList>
            <person name="Zhou Z."/>
            <person name="Liu Y."/>
            <person name="Xu W."/>
            <person name="Pan J."/>
            <person name="Luo Z.H."/>
            <person name="Li M."/>
        </authorList>
    </citation>
    <scope>NUCLEOTIDE SEQUENCE [LARGE SCALE GENOMIC DNA]</scope>
    <source>
        <strain evidence="16">SpSt-783</strain>
    </source>
</reference>
<dbReference type="SUPFAM" id="SSF82114">
    <property type="entry name" value="Riboflavin kinase-like"/>
    <property type="match status" value="1"/>
</dbReference>
<evidence type="ECO:0000256" key="2">
    <source>
        <dbReference type="ARBA" id="ARBA00005201"/>
    </source>
</evidence>
<keyword evidence="6 14" id="KW-0548">Nucleotidyltransferase</keyword>
<dbReference type="PANTHER" id="PTHR22749:SF6">
    <property type="entry name" value="RIBOFLAVIN KINASE"/>
    <property type="match status" value="1"/>
</dbReference>
<dbReference type="Gene3D" id="2.40.30.30">
    <property type="entry name" value="Riboflavin kinase-like"/>
    <property type="match status" value="1"/>
</dbReference>
<dbReference type="GO" id="GO:0008531">
    <property type="term" value="F:riboflavin kinase activity"/>
    <property type="evidence" value="ECO:0007669"/>
    <property type="project" value="UniProtKB-UniRule"/>
</dbReference>
<evidence type="ECO:0000256" key="11">
    <source>
        <dbReference type="ARBA" id="ARBA00023268"/>
    </source>
</evidence>
<comment type="similarity">
    <text evidence="14">Belongs to the ribF family.</text>
</comment>
<comment type="caution">
    <text evidence="16">The sequence shown here is derived from an EMBL/GenBank/DDBJ whole genome shotgun (WGS) entry which is preliminary data.</text>
</comment>
<evidence type="ECO:0000256" key="13">
    <source>
        <dbReference type="ARBA" id="ARBA00049494"/>
    </source>
</evidence>
<dbReference type="InterPro" id="IPR002606">
    <property type="entry name" value="Riboflavin_kinase_bac"/>
</dbReference>
<evidence type="ECO:0000256" key="6">
    <source>
        <dbReference type="ARBA" id="ARBA00022695"/>
    </source>
</evidence>
<keyword evidence="8 14" id="KW-0418">Kinase</keyword>
<accession>A0A7C6AEU7</accession>
<dbReference type="PANTHER" id="PTHR22749">
    <property type="entry name" value="RIBOFLAVIN KINASE/FMN ADENYLYLTRANSFERASE"/>
    <property type="match status" value="1"/>
</dbReference>
<dbReference type="InterPro" id="IPR015865">
    <property type="entry name" value="Riboflavin_kinase_bac/euk"/>
</dbReference>
<evidence type="ECO:0000256" key="4">
    <source>
        <dbReference type="ARBA" id="ARBA00022643"/>
    </source>
</evidence>
<feature type="domain" description="Riboflavin kinase" evidence="15">
    <location>
        <begin position="177"/>
        <end position="290"/>
    </location>
</feature>
<dbReference type="InterPro" id="IPR023465">
    <property type="entry name" value="Riboflavin_kinase_dom_sf"/>
</dbReference>
<keyword evidence="5 14" id="KW-0808">Transferase</keyword>
<evidence type="ECO:0000256" key="7">
    <source>
        <dbReference type="ARBA" id="ARBA00022741"/>
    </source>
</evidence>
<evidence type="ECO:0000256" key="10">
    <source>
        <dbReference type="ARBA" id="ARBA00022840"/>
    </source>
</evidence>
<organism evidence="16">
    <name type="scientific">candidate division WOR-3 bacterium</name>
    <dbReference type="NCBI Taxonomy" id="2052148"/>
    <lineage>
        <taxon>Bacteria</taxon>
        <taxon>Bacteria division WOR-3</taxon>
    </lineage>
</organism>
<dbReference type="UniPathway" id="UPA00276">
    <property type="reaction ID" value="UER00406"/>
</dbReference>
<dbReference type="UniPathway" id="UPA00277">
    <property type="reaction ID" value="UER00407"/>
</dbReference>
<evidence type="ECO:0000256" key="14">
    <source>
        <dbReference type="PIRNR" id="PIRNR004491"/>
    </source>
</evidence>
<dbReference type="GO" id="GO:0005524">
    <property type="term" value="F:ATP binding"/>
    <property type="evidence" value="ECO:0007669"/>
    <property type="project" value="UniProtKB-UniRule"/>
</dbReference>
<keyword evidence="7 14" id="KW-0547">Nucleotide-binding</keyword>
<dbReference type="PIRSF" id="PIRSF004491">
    <property type="entry name" value="FAD_Synth"/>
    <property type="match status" value="1"/>
</dbReference>
<dbReference type="InterPro" id="IPR023468">
    <property type="entry name" value="Riboflavin_kinase"/>
</dbReference>
<keyword evidence="3 14" id="KW-0285">Flavoprotein</keyword>
<comment type="catalytic activity">
    <reaction evidence="13 14">
        <text>FMN + ATP + H(+) = FAD + diphosphate</text>
        <dbReference type="Rhea" id="RHEA:17237"/>
        <dbReference type="ChEBI" id="CHEBI:15378"/>
        <dbReference type="ChEBI" id="CHEBI:30616"/>
        <dbReference type="ChEBI" id="CHEBI:33019"/>
        <dbReference type="ChEBI" id="CHEBI:57692"/>
        <dbReference type="ChEBI" id="CHEBI:58210"/>
        <dbReference type="EC" id="2.7.7.2"/>
    </reaction>
</comment>
<dbReference type="GO" id="GO:0003919">
    <property type="term" value="F:FMN adenylyltransferase activity"/>
    <property type="evidence" value="ECO:0007669"/>
    <property type="project" value="UniProtKB-UniRule"/>
</dbReference>
<dbReference type="InterPro" id="IPR015864">
    <property type="entry name" value="FAD_synthase"/>
</dbReference>
<gene>
    <name evidence="16" type="primary">ribF</name>
    <name evidence="16" type="ORF">ENV70_00550</name>
</gene>
<keyword evidence="9 14" id="KW-0274">FAD</keyword>
<protein>
    <recommendedName>
        <fullName evidence="14">Riboflavin biosynthesis protein</fullName>
    </recommendedName>
    <domain>
        <recommendedName>
            <fullName evidence="14">Riboflavin kinase</fullName>
            <ecNumber evidence="14">2.7.1.26</ecNumber>
        </recommendedName>
        <alternativeName>
            <fullName evidence="14">Flavokinase</fullName>
        </alternativeName>
    </domain>
    <domain>
        <recommendedName>
            <fullName evidence="14">FMN adenylyltransferase</fullName>
            <ecNumber evidence="14">2.7.7.2</ecNumber>
        </recommendedName>
        <alternativeName>
            <fullName evidence="14">FAD pyrophosphorylase</fullName>
        </alternativeName>
        <alternativeName>
            <fullName evidence="14">FAD synthase</fullName>
        </alternativeName>
    </domain>
</protein>
<evidence type="ECO:0000256" key="8">
    <source>
        <dbReference type="ARBA" id="ARBA00022777"/>
    </source>
</evidence>
<sequence>MQVLYNKTDPFTLGSVCALGNFDGIHRAHQEIINKIKKIADGFKKTGIITFNPPPVSILHKDGIFFLTTKEEKEEILNSLGIDFIYYFKFDINFSQKTPEEFVDLIYTSIKPSMIIIGENFHFGKGRKGNANLLKNLARNRFDVEIIPRIKDQNGVISSTRVRELLLLGHIPAANRLLGREYTITGEVIKGKGKGAKIGFPTINLSIDKDKLLPLDGVYEVKLEILGRDYQGAMFLTHNVIEVHILDFSGNLYGQKISIRLVKRLRAIKKFPDDESLKRAIADDIKRIKNPKI</sequence>
<name>A0A7C6AEU7_UNCW3</name>
<dbReference type="SUPFAM" id="SSF52374">
    <property type="entry name" value="Nucleotidylyl transferase"/>
    <property type="match status" value="1"/>
</dbReference>
<evidence type="ECO:0000259" key="15">
    <source>
        <dbReference type="SMART" id="SM00904"/>
    </source>
</evidence>
<dbReference type="GO" id="GO:0009398">
    <property type="term" value="P:FMN biosynthetic process"/>
    <property type="evidence" value="ECO:0007669"/>
    <property type="project" value="UniProtKB-UniRule"/>
</dbReference>
<evidence type="ECO:0000256" key="12">
    <source>
        <dbReference type="ARBA" id="ARBA00047880"/>
    </source>
</evidence>
<dbReference type="AlphaFoldDB" id="A0A7C6AEU7"/>
<evidence type="ECO:0000256" key="5">
    <source>
        <dbReference type="ARBA" id="ARBA00022679"/>
    </source>
</evidence>
<dbReference type="Pfam" id="PF06574">
    <property type="entry name" value="FAD_syn"/>
    <property type="match status" value="1"/>
</dbReference>
<dbReference type="EMBL" id="DTHJ01000009">
    <property type="protein sequence ID" value="HHS62093.1"/>
    <property type="molecule type" value="Genomic_DNA"/>
</dbReference>
<evidence type="ECO:0000256" key="3">
    <source>
        <dbReference type="ARBA" id="ARBA00022630"/>
    </source>
</evidence>
<keyword evidence="4 14" id="KW-0288">FMN</keyword>
<keyword evidence="11" id="KW-0511">Multifunctional enzyme</keyword>
<evidence type="ECO:0000256" key="1">
    <source>
        <dbReference type="ARBA" id="ARBA00004726"/>
    </source>
</evidence>
<dbReference type="InterPro" id="IPR014729">
    <property type="entry name" value="Rossmann-like_a/b/a_fold"/>
</dbReference>
<dbReference type="NCBIfam" id="TIGR00083">
    <property type="entry name" value="ribF"/>
    <property type="match status" value="1"/>
</dbReference>
<dbReference type="CDD" id="cd02064">
    <property type="entry name" value="FAD_synthetase_N"/>
    <property type="match status" value="1"/>
</dbReference>
<comment type="pathway">
    <text evidence="2 14">Cofactor biosynthesis; FMN biosynthesis; FMN from riboflavin (ATP route): step 1/1.</text>
</comment>
<comment type="catalytic activity">
    <reaction evidence="12 14">
        <text>riboflavin + ATP = FMN + ADP + H(+)</text>
        <dbReference type="Rhea" id="RHEA:14357"/>
        <dbReference type="ChEBI" id="CHEBI:15378"/>
        <dbReference type="ChEBI" id="CHEBI:30616"/>
        <dbReference type="ChEBI" id="CHEBI:57986"/>
        <dbReference type="ChEBI" id="CHEBI:58210"/>
        <dbReference type="ChEBI" id="CHEBI:456216"/>
        <dbReference type="EC" id="2.7.1.26"/>
    </reaction>
</comment>
<dbReference type="EC" id="2.7.7.2" evidence="14"/>